<dbReference type="InterPro" id="IPR013486">
    <property type="entry name" value="SpoIID/LytB"/>
</dbReference>
<dbReference type="EMBL" id="CP002042">
    <property type="protein sequence ID" value="ADH64446.1"/>
    <property type="molecule type" value="Genomic_DNA"/>
</dbReference>
<dbReference type="STRING" id="526227.Mesil_2597"/>
<feature type="domain" description="Sporulation stage II protein D amidase enhancer LytB N-terminal" evidence="2">
    <location>
        <begin position="146"/>
        <end position="239"/>
    </location>
</feature>
<proteinExistence type="predicted"/>
<dbReference type="RefSeq" id="WP_013158986.1">
    <property type="nucleotide sequence ID" value="NC_014212.1"/>
</dbReference>
<feature type="chain" id="PRO_5003093266" evidence="1">
    <location>
        <begin position="19"/>
        <end position="493"/>
    </location>
</feature>
<name>D7BBI4_ALLS1</name>
<evidence type="ECO:0000259" key="2">
    <source>
        <dbReference type="Pfam" id="PF08486"/>
    </source>
</evidence>
<accession>D7BBI4</accession>
<reference evidence="3 4" key="1">
    <citation type="journal article" date="2010" name="Stand. Genomic Sci.">
        <title>Complete genome sequence of Meiothermus silvanus type strain (VI-R2).</title>
        <authorList>
            <person name="Sikorski J."/>
            <person name="Tindall B.J."/>
            <person name="Lowry S."/>
            <person name="Lucas S."/>
            <person name="Nolan M."/>
            <person name="Copeland A."/>
            <person name="Glavina Del Rio T."/>
            <person name="Tice H."/>
            <person name="Cheng J.F."/>
            <person name="Han C."/>
            <person name="Pitluck S."/>
            <person name="Liolios K."/>
            <person name="Ivanova N."/>
            <person name="Mavromatis K."/>
            <person name="Mikhailova N."/>
            <person name="Pati A."/>
            <person name="Goodwin L."/>
            <person name="Chen A."/>
            <person name="Palaniappan K."/>
            <person name="Land M."/>
            <person name="Hauser L."/>
            <person name="Chang Y.J."/>
            <person name="Jeffries C.D."/>
            <person name="Rohde M."/>
            <person name="Goker M."/>
            <person name="Woyke T."/>
            <person name="Bristow J."/>
            <person name="Eisen J.A."/>
            <person name="Markowitz V."/>
            <person name="Hugenholtz P."/>
            <person name="Kyrpides N.C."/>
            <person name="Klenk H.P."/>
            <person name="Lapidus A."/>
        </authorList>
    </citation>
    <scope>NUCLEOTIDE SEQUENCE [LARGE SCALE GENOMIC DNA]</scope>
    <source>
        <strain evidence="4">ATCC 700542 / DSM 9946 / VI-R2</strain>
    </source>
</reference>
<dbReference type="HOGENOM" id="CLU_021203_2_1_0"/>
<sequence length="493" mass="54501">MWKAVLTLILLSLGMPMATPPPTPTGERIRVLLSYQFGNLGFSDLYFFPALELQSLHVDFVVRSGSDLGHLSYSFAELPRRTVRFTVKDGKLVVQNATRSFDLGAVAVLEPLLSEDDEKIRYKLLSTKRGAINPEYPGKLVLSIQEGKIAVVNDVSMESYLARVIPSEMPDTFHPEALKAQAVAARTYALARILAPPDQNRWKAYGADVDDSVNEQVYNNTPTVASTDAAVRATEGLVLLLGGVPITTNYFSTSPGFSANIEEVWPEKAPVPYLISRPQSDPVAAAPQNEAEWLAFFKNWNSTGFFDKESSLFRWKVTMSREELEAILSKSLPERLKAFPEYTQTLEGLAPDTPNFSIGTLRELRVTKRAAGGYVVGLEVVGSNGRWQIRRESQVRFLLRPSKAYSGKDADIVLERINGRKTANFSSLPSAAFSWEEERDTAGNILRLTIWGGGFGHGVGMSQFGADGLGKLGRSFEQILAHFYPGTELKKLR</sequence>
<dbReference type="KEGG" id="msv:Mesil_2597"/>
<keyword evidence="4" id="KW-1185">Reference proteome</keyword>
<gene>
    <name evidence="3" type="ordered locus">Mesil_2597</name>
</gene>
<evidence type="ECO:0000256" key="1">
    <source>
        <dbReference type="SAM" id="SignalP"/>
    </source>
</evidence>
<keyword evidence="1" id="KW-0732">Signal</keyword>
<dbReference type="NCBIfam" id="TIGR02669">
    <property type="entry name" value="SpoIID_LytB"/>
    <property type="match status" value="1"/>
</dbReference>
<dbReference type="GO" id="GO:0030435">
    <property type="term" value="P:sporulation resulting in formation of a cellular spore"/>
    <property type="evidence" value="ECO:0007669"/>
    <property type="project" value="InterPro"/>
</dbReference>
<dbReference type="eggNOG" id="COG2385">
    <property type="taxonomic scope" value="Bacteria"/>
</dbReference>
<dbReference type="Proteomes" id="UP000001916">
    <property type="component" value="Chromosome"/>
</dbReference>
<organism evidence="3 4">
    <name type="scientific">Allomeiothermus silvanus (strain ATCC 700542 / DSM 9946 / NBRC 106475 / NCIMB 13440 / VI-R2)</name>
    <name type="common">Thermus silvanus</name>
    <dbReference type="NCBI Taxonomy" id="526227"/>
    <lineage>
        <taxon>Bacteria</taxon>
        <taxon>Thermotogati</taxon>
        <taxon>Deinococcota</taxon>
        <taxon>Deinococci</taxon>
        <taxon>Thermales</taxon>
        <taxon>Thermaceae</taxon>
        <taxon>Allomeiothermus</taxon>
    </lineage>
</organism>
<protein>
    <submittedName>
        <fullName evidence="3">SpoIID/LytB domain protein</fullName>
    </submittedName>
</protein>
<dbReference type="OrthoDB" id="9794671at2"/>
<dbReference type="Pfam" id="PF08486">
    <property type="entry name" value="SpoIID"/>
    <property type="match status" value="1"/>
</dbReference>
<evidence type="ECO:0000313" key="3">
    <source>
        <dbReference type="EMBL" id="ADH64446.1"/>
    </source>
</evidence>
<dbReference type="AlphaFoldDB" id="D7BBI4"/>
<evidence type="ECO:0000313" key="4">
    <source>
        <dbReference type="Proteomes" id="UP000001916"/>
    </source>
</evidence>
<dbReference type="InterPro" id="IPR013693">
    <property type="entry name" value="SpoIID/LytB_N"/>
</dbReference>
<feature type="signal peptide" evidence="1">
    <location>
        <begin position="1"/>
        <end position="18"/>
    </location>
</feature>